<dbReference type="OrthoDB" id="9789406at2"/>
<proteinExistence type="inferred from homology"/>
<dbReference type="InterPro" id="IPR029759">
    <property type="entry name" value="GPX_AS"/>
</dbReference>
<comment type="caution">
    <text evidence="6">The sequence shown here is derived from an EMBL/GenBank/DDBJ whole genome shotgun (WGS) entry which is preliminary data.</text>
</comment>
<keyword evidence="3 5" id="KW-0560">Oxidoreductase</keyword>
<comment type="similarity">
    <text evidence="1 5">Belongs to the glutathione peroxidase family.</text>
</comment>
<dbReference type="PROSITE" id="PS51355">
    <property type="entry name" value="GLUTATHIONE_PEROXID_3"/>
    <property type="match status" value="1"/>
</dbReference>
<reference evidence="6 7" key="1">
    <citation type="submission" date="2017-10" db="EMBL/GenBank/DDBJ databases">
        <title>The draft genome sequence of Lewinella nigricans NBRC 102662.</title>
        <authorList>
            <person name="Wang K."/>
        </authorList>
    </citation>
    <scope>NUCLEOTIDE SEQUENCE [LARGE SCALE GENOMIC DNA]</scope>
    <source>
        <strain evidence="6 7">NBRC 102662</strain>
    </source>
</reference>
<dbReference type="InterPro" id="IPR000889">
    <property type="entry name" value="Glutathione_peroxidase"/>
</dbReference>
<evidence type="ECO:0000256" key="2">
    <source>
        <dbReference type="ARBA" id="ARBA00022559"/>
    </source>
</evidence>
<feature type="active site" evidence="4">
    <location>
        <position position="36"/>
    </location>
</feature>
<dbReference type="PIRSF" id="PIRSF000303">
    <property type="entry name" value="Glutathion_perox"/>
    <property type="match status" value="1"/>
</dbReference>
<gene>
    <name evidence="6" type="ORF">CRP01_24245</name>
</gene>
<dbReference type="Pfam" id="PF00255">
    <property type="entry name" value="GSHPx"/>
    <property type="match status" value="1"/>
</dbReference>
<keyword evidence="7" id="KW-1185">Reference proteome</keyword>
<dbReference type="PRINTS" id="PR01011">
    <property type="entry name" value="GLUTPROXDASE"/>
</dbReference>
<dbReference type="PANTHER" id="PTHR11592">
    <property type="entry name" value="GLUTATHIONE PEROXIDASE"/>
    <property type="match status" value="1"/>
</dbReference>
<dbReference type="CDD" id="cd00340">
    <property type="entry name" value="GSH_Peroxidase"/>
    <property type="match status" value="1"/>
</dbReference>
<dbReference type="InterPro" id="IPR036249">
    <property type="entry name" value="Thioredoxin-like_sf"/>
</dbReference>
<dbReference type="GO" id="GO:0004601">
    <property type="term" value="F:peroxidase activity"/>
    <property type="evidence" value="ECO:0007669"/>
    <property type="project" value="UniProtKB-KW"/>
</dbReference>
<evidence type="ECO:0000256" key="3">
    <source>
        <dbReference type="ARBA" id="ARBA00023002"/>
    </source>
</evidence>
<dbReference type="AlphaFoldDB" id="A0A2D0N657"/>
<accession>A0A2D0N657</accession>
<dbReference type="GO" id="GO:0006979">
    <property type="term" value="P:response to oxidative stress"/>
    <property type="evidence" value="ECO:0007669"/>
    <property type="project" value="InterPro"/>
</dbReference>
<dbReference type="Proteomes" id="UP000223913">
    <property type="component" value="Unassembled WGS sequence"/>
</dbReference>
<keyword evidence="2 5" id="KW-0575">Peroxidase</keyword>
<evidence type="ECO:0000313" key="7">
    <source>
        <dbReference type="Proteomes" id="UP000223913"/>
    </source>
</evidence>
<dbReference type="PANTHER" id="PTHR11592:SF78">
    <property type="entry name" value="GLUTATHIONE PEROXIDASE"/>
    <property type="match status" value="1"/>
</dbReference>
<evidence type="ECO:0000313" key="6">
    <source>
        <dbReference type="EMBL" id="PHN03984.1"/>
    </source>
</evidence>
<dbReference type="Gene3D" id="3.40.30.10">
    <property type="entry name" value="Glutaredoxin"/>
    <property type="match status" value="1"/>
</dbReference>
<dbReference type="PROSITE" id="PS00460">
    <property type="entry name" value="GLUTATHIONE_PEROXID_1"/>
    <property type="match status" value="1"/>
</dbReference>
<dbReference type="RefSeq" id="WP_099152697.1">
    <property type="nucleotide sequence ID" value="NZ_PDUD01000028.1"/>
</dbReference>
<dbReference type="SUPFAM" id="SSF52833">
    <property type="entry name" value="Thioredoxin-like"/>
    <property type="match status" value="1"/>
</dbReference>
<organism evidence="6 7">
    <name type="scientific">Flavilitoribacter nigricans (strain ATCC 23147 / DSM 23189 / NBRC 102662 / NCIMB 1420 / SS-2)</name>
    <name type="common">Lewinella nigricans</name>
    <dbReference type="NCBI Taxonomy" id="1122177"/>
    <lineage>
        <taxon>Bacteria</taxon>
        <taxon>Pseudomonadati</taxon>
        <taxon>Bacteroidota</taxon>
        <taxon>Saprospiria</taxon>
        <taxon>Saprospirales</taxon>
        <taxon>Lewinellaceae</taxon>
        <taxon>Flavilitoribacter</taxon>
    </lineage>
</organism>
<evidence type="ECO:0000256" key="4">
    <source>
        <dbReference type="PIRSR" id="PIRSR000303-1"/>
    </source>
</evidence>
<protein>
    <recommendedName>
        <fullName evidence="5">Glutathione peroxidase</fullName>
    </recommendedName>
</protein>
<dbReference type="EMBL" id="PDUD01000028">
    <property type="protein sequence ID" value="PHN03984.1"/>
    <property type="molecule type" value="Genomic_DNA"/>
</dbReference>
<name>A0A2D0N657_FLAN2</name>
<evidence type="ECO:0000256" key="5">
    <source>
        <dbReference type="RuleBase" id="RU000499"/>
    </source>
</evidence>
<sequence>MSSIHQFKVAGIGQEEIDFADFSGKKILVVNVASECGFTPQYKQLQELYEYFNDKLVVVGFPCNDFGGQEPGNADTIQQFCERNYGVSFPLAAKININSSEPHPIYQWLTQKARNGKLDATVNWNFNKFLLDEKGQLLAHFPASVSPVDPAVTDLIQDQ</sequence>
<evidence type="ECO:0000256" key="1">
    <source>
        <dbReference type="ARBA" id="ARBA00006926"/>
    </source>
</evidence>